<gene>
    <name evidence="2" type="ORF">METZ01_LOCUS358754</name>
</gene>
<dbReference type="AlphaFoldDB" id="A0A382S7K7"/>
<evidence type="ECO:0000256" key="1">
    <source>
        <dbReference type="SAM" id="Phobius"/>
    </source>
</evidence>
<reference evidence="2" key="1">
    <citation type="submission" date="2018-05" db="EMBL/GenBank/DDBJ databases">
        <authorList>
            <person name="Lanie J.A."/>
            <person name="Ng W.-L."/>
            <person name="Kazmierczak K.M."/>
            <person name="Andrzejewski T.M."/>
            <person name="Davidsen T.M."/>
            <person name="Wayne K.J."/>
            <person name="Tettelin H."/>
            <person name="Glass J.I."/>
            <person name="Rusch D."/>
            <person name="Podicherti R."/>
            <person name="Tsui H.-C.T."/>
            <person name="Winkler M.E."/>
        </authorList>
    </citation>
    <scope>NUCLEOTIDE SEQUENCE</scope>
</reference>
<keyword evidence="1" id="KW-0812">Transmembrane</keyword>
<protein>
    <submittedName>
        <fullName evidence="2">Uncharacterized protein</fullName>
    </submittedName>
</protein>
<evidence type="ECO:0000313" key="2">
    <source>
        <dbReference type="EMBL" id="SVD05900.1"/>
    </source>
</evidence>
<proteinExistence type="predicted"/>
<feature type="non-terminal residue" evidence="2">
    <location>
        <position position="1"/>
    </location>
</feature>
<keyword evidence="1" id="KW-1133">Transmembrane helix</keyword>
<feature type="transmembrane region" description="Helical" evidence="1">
    <location>
        <begin position="12"/>
        <end position="29"/>
    </location>
</feature>
<name>A0A382S7K7_9ZZZZ</name>
<dbReference type="EMBL" id="UINC01127041">
    <property type="protein sequence ID" value="SVD05900.1"/>
    <property type="molecule type" value="Genomic_DNA"/>
</dbReference>
<keyword evidence="1" id="KW-0472">Membrane</keyword>
<sequence length="42" mass="5128">VNGFKYQKRLQILFYIGSYFKSVIYMAPWNNVHYHASRFVIK</sequence>
<organism evidence="2">
    <name type="scientific">marine metagenome</name>
    <dbReference type="NCBI Taxonomy" id="408172"/>
    <lineage>
        <taxon>unclassified sequences</taxon>
        <taxon>metagenomes</taxon>
        <taxon>ecological metagenomes</taxon>
    </lineage>
</organism>
<accession>A0A382S7K7</accession>